<dbReference type="Proteomes" id="UP000256304">
    <property type="component" value="Unassembled WGS sequence"/>
</dbReference>
<dbReference type="SMART" id="SM00304">
    <property type="entry name" value="HAMP"/>
    <property type="match status" value="1"/>
</dbReference>
<sequence length="599" mass="67769">MIERLWQRLNGYISSKLRNQLITLFSAIGACIVILLTYLSYLQSAGMNRDNFIESNVKILKLVNQNLDGYLGRIDELSISLRKDAQFMDAIISKEYGSQSYIQNQLKNLYYSSDDIEAVSIYTPMTGMQYTMSKAFVNLKQEATNEPEAQRWYREAAQSRRFRSIESGYGSDGSGHFLVFHRILINIADKKPLAAVSISYNLNEIKRILQDMTGKSGEYIGIYNEQNELFYAEGPKLAEAKTESLLRTIPVDATDTEHSTWTIDGERYLAIYNVSLNNGWKLVTLTPYSVLNKEASHAGWINLIAGAAFVVLLIFVIVVAANAITSRLMKLSRQIVMLGDGNFEVQSEIEGSDEIAHLSRKYNQMIVRINELIGERYEMQINERTARLIALEAQINPHFLYNSLQAISTEAIISGQENIQEMVDALASSLRYAIKEAETVRVKEELAHVGNYMLLQQARFGERLRLQVEAEEAVMEAWIPKMTVQILVENTIKHGLEQMMGTMEVRVKAEAAEGSLIITVSDNGPGIAEERLIEIRSLLDSQVLEYREGIGLNNINARIKLLFGPESELHIHSRHGEGTTVIVTLPLREERPYVQGYHH</sequence>
<dbReference type="InterPro" id="IPR004358">
    <property type="entry name" value="Sig_transdc_His_kin-like_C"/>
</dbReference>
<dbReference type="Gene3D" id="3.30.450.20">
    <property type="entry name" value="PAS domain"/>
    <property type="match status" value="1"/>
</dbReference>
<keyword evidence="11 14" id="KW-1133">Transmembrane helix</keyword>
<evidence type="ECO:0000256" key="7">
    <source>
        <dbReference type="ARBA" id="ARBA00022692"/>
    </source>
</evidence>
<protein>
    <recommendedName>
        <fullName evidence="3">histidine kinase</fullName>
        <ecNumber evidence="3">2.7.13.3</ecNumber>
    </recommendedName>
</protein>
<dbReference type="GO" id="GO:0005886">
    <property type="term" value="C:plasma membrane"/>
    <property type="evidence" value="ECO:0007669"/>
    <property type="project" value="UniProtKB-SubCell"/>
</dbReference>
<evidence type="ECO:0000256" key="10">
    <source>
        <dbReference type="ARBA" id="ARBA00022840"/>
    </source>
</evidence>
<evidence type="ECO:0000259" key="16">
    <source>
        <dbReference type="PROSITE" id="PS50885"/>
    </source>
</evidence>
<dbReference type="RefSeq" id="WP_181909542.1">
    <property type="nucleotide sequence ID" value="NZ_QTTN01000012.1"/>
</dbReference>
<dbReference type="PROSITE" id="PS50109">
    <property type="entry name" value="HIS_KIN"/>
    <property type="match status" value="1"/>
</dbReference>
<evidence type="ECO:0000256" key="13">
    <source>
        <dbReference type="ARBA" id="ARBA00023136"/>
    </source>
</evidence>
<dbReference type="SUPFAM" id="SSF55874">
    <property type="entry name" value="ATPase domain of HSP90 chaperone/DNA topoisomerase II/histidine kinase"/>
    <property type="match status" value="1"/>
</dbReference>
<dbReference type="PRINTS" id="PR00344">
    <property type="entry name" value="BCTRLSENSOR"/>
</dbReference>
<reference evidence="17 18" key="1">
    <citation type="submission" date="2018-08" db="EMBL/GenBank/DDBJ databases">
        <title>Genomic Encyclopedia of Type Strains, Phase III (KMG-III): the genomes of soil and plant-associated and newly described type strains.</title>
        <authorList>
            <person name="Whitman W."/>
        </authorList>
    </citation>
    <scope>NUCLEOTIDE SEQUENCE [LARGE SCALE GENOMIC DNA]</scope>
    <source>
        <strain evidence="17 18">CGMCC 1.10966</strain>
    </source>
</reference>
<dbReference type="InterPro" id="IPR010559">
    <property type="entry name" value="Sig_transdc_His_kin_internal"/>
</dbReference>
<dbReference type="InterPro" id="IPR005467">
    <property type="entry name" value="His_kinase_dom"/>
</dbReference>
<dbReference type="Gene3D" id="6.10.340.10">
    <property type="match status" value="1"/>
</dbReference>
<keyword evidence="13 14" id="KW-0472">Membrane</keyword>
<evidence type="ECO:0000256" key="5">
    <source>
        <dbReference type="ARBA" id="ARBA00022553"/>
    </source>
</evidence>
<dbReference type="GO" id="GO:0000155">
    <property type="term" value="F:phosphorelay sensor kinase activity"/>
    <property type="evidence" value="ECO:0007669"/>
    <property type="project" value="InterPro"/>
</dbReference>
<dbReference type="InterPro" id="IPR003660">
    <property type="entry name" value="HAMP_dom"/>
</dbReference>
<evidence type="ECO:0000256" key="8">
    <source>
        <dbReference type="ARBA" id="ARBA00022741"/>
    </source>
</evidence>
<evidence type="ECO:0000256" key="14">
    <source>
        <dbReference type="SAM" id="Phobius"/>
    </source>
</evidence>
<keyword evidence="12" id="KW-0902">Two-component regulatory system</keyword>
<organism evidence="17 18">
    <name type="scientific">Paenibacillus taihuensis</name>
    <dbReference type="NCBI Taxonomy" id="1156355"/>
    <lineage>
        <taxon>Bacteria</taxon>
        <taxon>Bacillati</taxon>
        <taxon>Bacillota</taxon>
        <taxon>Bacilli</taxon>
        <taxon>Bacillales</taxon>
        <taxon>Paenibacillaceae</taxon>
        <taxon>Paenibacillus</taxon>
    </lineage>
</organism>
<evidence type="ECO:0000313" key="17">
    <source>
        <dbReference type="EMBL" id="REE85366.1"/>
    </source>
</evidence>
<dbReference type="Pfam" id="PF00672">
    <property type="entry name" value="HAMP"/>
    <property type="match status" value="1"/>
</dbReference>
<dbReference type="GO" id="GO:0005524">
    <property type="term" value="F:ATP binding"/>
    <property type="evidence" value="ECO:0007669"/>
    <property type="project" value="UniProtKB-KW"/>
</dbReference>
<dbReference type="EMBL" id="QTTN01000012">
    <property type="protein sequence ID" value="REE85366.1"/>
    <property type="molecule type" value="Genomic_DNA"/>
</dbReference>
<keyword evidence="18" id="KW-1185">Reference proteome</keyword>
<dbReference type="SMART" id="SM00387">
    <property type="entry name" value="HATPase_c"/>
    <property type="match status" value="1"/>
</dbReference>
<dbReference type="PANTHER" id="PTHR34220:SF7">
    <property type="entry name" value="SENSOR HISTIDINE KINASE YPDA"/>
    <property type="match status" value="1"/>
</dbReference>
<comment type="caution">
    <text evidence="17">The sequence shown here is derived from an EMBL/GenBank/DDBJ whole genome shotgun (WGS) entry which is preliminary data.</text>
</comment>
<name>A0A3D9S523_9BACL</name>
<dbReference type="PANTHER" id="PTHR34220">
    <property type="entry name" value="SENSOR HISTIDINE KINASE YPDA"/>
    <property type="match status" value="1"/>
</dbReference>
<dbReference type="InterPro" id="IPR003594">
    <property type="entry name" value="HATPase_dom"/>
</dbReference>
<dbReference type="InterPro" id="IPR050640">
    <property type="entry name" value="Bact_2-comp_sensor_kinase"/>
</dbReference>
<keyword evidence="4" id="KW-1003">Cell membrane</keyword>
<evidence type="ECO:0000313" key="18">
    <source>
        <dbReference type="Proteomes" id="UP000256304"/>
    </source>
</evidence>
<evidence type="ECO:0000256" key="3">
    <source>
        <dbReference type="ARBA" id="ARBA00012438"/>
    </source>
</evidence>
<dbReference type="PROSITE" id="PS50885">
    <property type="entry name" value="HAMP"/>
    <property type="match status" value="1"/>
</dbReference>
<evidence type="ECO:0000256" key="4">
    <source>
        <dbReference type="ARBA" id="ARBA00022475"/>
    </source>
</evidence>
<keyword evidence="10" id="KW-0067">ATP-binding</keyword>
<keyword evidence="7 14" id="KW-0812">Transmembrane</keyword>
<keyword evidence="8" id="KW-0547">Nucleotide-binding</keyword>
<dbReference type="Pfam" id="PF02743">
    <property type="entry name" value="dCache_1"/>
    <property type="match status" value="1"/>
</dbReference>
<gene>
    <name evidence="17" type="ORF">A8990_11295</name>
</gene>
<evidence type="ECO:0000256" key="12">
    <source>
        <dbReference type="ARBA" id="ARBA00023012"/>
    </source>
</evidence>
<feature type="transmembrane region" description="Helical" evidence="14">
    <location>
        <begin position="21"/>
        <end position="41"/>
    </location>
</feature>
<comment type="subcellular location">
    <subcellularLocation>
        <location evidence="2">Cell membrane</location>
        <topology evidence="2">Multi-pass membrane protein</topology>
    </subcellularLocation>
</comment>
<evidence type="ECO:0000256" key="9">
    <source>
        <dbReference type="ARBA" id="ARBA00022777"/>
    </source>
</evidence>
<dbReference type="PROSITE" id="PS51257">
    <property type="entry name" value="PROKAR_LIPOPROTEIN"/>
    <property type="match status" value="1"/>
</dbReference>
<dbReference type="Pfam" id="PF06580">
    <property type="entry name" value="His_kinase"/>
    <property type="match status" value="1"/>
</dbReference>
<dbReference type="SUPFAM" id="SSF158472">
    <property type="entry name" value="HAMP domain-like"/>
    <property type="match status" value="1"/>
</dbReference>
<evidence type="ECO:0000256" key="6">
    <source>
        <dbReference type="ARBA" id="ARBA00022679"/>
    </source>
</evidence>
<dbReference type="InterPro" id="IPR033479">
    <property type="entry name" value="dCache_1"/>
</dbReference>
<dbReference type="AlphaFoldDB" id="A0A3D9S523"/>
<feature type="domain" description="HAMP" evidence="16">
    <location>
        <begin position="322"/>
        <end position="374"/>
    </location>
</feature>
<feature type="transmembrane region" description="Helical" evidence="14">
    <location>
        <begin position="300"/>
        <end position="324"/>
    </location>
</feature>
<feature type="domain" description="Histidine kinase" evidence="15">
    <location>
        <begin position="395"/>
        <end position="589"/>
    </location>
</feature>
<proteinExistence type="predicted"/>
<keyword evidence="6" id="KW-0808">Transferase</keyword>
<keyword evidence="5" id="KW-0597">Phosphoprotein</keyword>
<keyword evidence="9 17" id="KW-0418">Kinase</keyword>
<accession>A0A3D9S523</accession>
<evidence type="ECO:0000259" key="15">
    <source>
        <dbReference type="PROSITE" id="PS50109"/>
    </source>
</evidence>
<dbReference type="InterPro" id="IPR036890">
    <property type="entry name" value="HATPase_C_sf"/>
</dbReference>
<evidence type="ECO:0000256" key="11">
    <source>
        <dbReference type="ARBA" id="ARBA00022989"/>
    </source>
</evidence>
<evidence type="ECO:0000256" key="1">
    <source>
        <dbReference type="ARBA" id="ARBA00000085"/>
    </source>
</evidence>
<dbReference type="CDD" id="cd06225">
    <property type="entry name" value="HAMP"/>
    <property type="match status" value="1"/>
</dbReference>
<evidence type="ECO:0000256" key="2">
    <source>
        <dbReference type="ARBA" id="ARBA00004651"/>
    </source>
</evidence>
<dbReference type="Gene3D" id="3.30.565.10">
    <property type="entry name" value="Histidine kinase-like ATPase, C-terminal domain"/>
    <property type="match status" value="1"/>
</dbReference>
<comment type="catalytic activity">
    <reaction evidence="1">
        <text>ATP + protein L-histidine = ADP + protein N-phospho-L-histidine.</text>
        <dbReference type="EC" id="2.7.13.3"/>
    </reaction>
</comment>
<dbReference type="EC" id="2.7.13.3" evidence="3"/>
<dbReference type="Pfam" id="PF02518">
    <property type="entry name" value="HATPase_c"/>
    <property type="match status" value="1"/>
</dbReference>